<evidence type="ECO:0000256" key="9">
    <source>
        <dbReference type="ARBA" id="ARBA00023010"/>
    </source>
</evidence>
<dbReference type="PRINTS" id="PR01651">
    <property type="entry name" value="SECGEXPORT"/>
</dbReference>
<dbReference type="Pfam" id="PF03840">
    <property type="entry name" value="SecG"/>
    <property type="match status" value="1"/>
</dbReference>
<dbReference type="NCBIfam" id="TIGR00810">
    <property type="entry name" value="secG"/>
    <property type="match status" value="1"/>
</dbReference>
<dbReference type="PANTHER" id="PTHR34182">
    <property type="entry name" value="PROTEIN-EXPORT MEMBRANE PROTEIN SECG"/>
    <property type="match status" value="1"/>
</dbReference>
<reference evidence="15" key="1">
    <citation type="journal article" date="2019" name="Int. J. Syst. Evol. Microbiol.">
        <title>The Global Catalogue of Microorganisms (GCM) 10K type strain sequencing project: providing services to taxonomists for standard genome sequencing and annotation.</title>
        <authorList>
            <consortium name="The Broad Institute Genomics Platform"/>
            <consortium name="The Broad Institute Genome Sequencing Center for Infectious Disease"/>
            <person name="Wu L."/>
            <person name="Ma J."/>
        </authorList>
    </citation>
    <scope>NUCLEOTIDE SEQUENCE [LARGE SCALE GENOMIC DNA]</scope>
    <source>
        <strain evidence="15">CGMCC 1.12922</strain>
    </source>
</reference>
<evidence type="ECO:0000256" key="3">
    <source>
        <dbReference type="ARBA" id="ARBA00017876"/>
    </source>
</evidence>
<evidence type="ECO:0000256" key="1">
    <source>
        <dbReference type="ARBA" id="ARBA00004651"/>
    </source>
</evidence>
<name>A0ABQ1QVR2_9RHOB</name>
<evidence type="ECO:0000256" key="6">
    <source>
        <dbReference type="ARBA" id="ARBA00022692"/>
    </source>
</evidence>
<feature type="region of interest" description="Disordered" evidence="13">
    <location>
        <begin position="86"/>
        <end position="123"/>
    </location>
</feature>
<comment type="caution">
    <text evidence="12">Lacks conserved residue(s) required for the propagation of feature annotation.</text>
</comment>
<comment type="subcellular location">
    <subcellularLocation>
        <location evidence="1 12">Cell membrane</location>
        <topology evidence="1 12">Multi-pass membrane protein</topology>
    </subcellularLocation>
</comment>
<protein>
    <recommendedName>
        <fullName evidence="3 12">Protein-export membrane protein SecG</fullName>
    </recommendedName>
</protein>
<evidence type="ECO:0000256" key="10">
    <source>
        <dbReference type="ARBA" id="ARBA00023136"/>
    </source>
</evidence>
<feature type="transmembrane region" description="Helical" evidence="12">
    <location>
        <begin position="51"/>
        <end position="72"/>
    </location>
</feature>
<dbReference type="RefSeq" id="WP_188529145.1">
    <property type="nucleotide sequence ID" value="NZ_BMGI01000005.1"/>
</dbReference>
<dbReference type="InterPro" id="IPR004692">
    <property type="entry name" value="SecG"/>
</dbReference>
<evidence type="ECO:0000313" key="14">
    <source>
        <dbReference type="EMBL" id="GGD43722.1"/>
    </source>
</evidence>
<evidence type="ECO:0000256" key="2">
    <source>
        <dbReference type="ARBA" id="ARBA00008445"/>
    </source>
</evidence>
<keyword evidence="6 12" id="KW-0812">Transmembrane</keyword>
<keyword evidence="10 12" id="KW-0472">Membrane</keyword>
<keyword evidence="5 12" id="KW-1003">Cell membrane</keyword>
<feature type="compositionally biased region" description="Low complexity" evidence="13">
    <location>
        <begin position="101"/>
        <end position="111"/>
    </location>
</feature>
<sequence>MENVLLVILLILALALIAVVLMQRSEGGGLGIGGGGGGGGVMSARGAATALGKLTWVLGIGLLAISLAMTIVSAQKSADSSVIDRVGEEATETAPVPAPAAPDVTDMMPPATGDAPVAPPRAD</sequence>
<dbReference type="PANTHER" id="PTHR34182:SF1">
    <property type="entry name" value="PROTEIN-EXPORT MEMBRANE PROTEIN SECG"/>
    <property type="match status" value="1"/>
</dbReference>
<evidence type="ECO:0000256" key="5">
    <source>
        <dbReference type="ARBA" id="ARBA00022475"/>
    </source>
</evidence>
<evidence type="ECO:0000313" key="15">
    <source>
        <dbReference type="Proteomes" id="UP000617355"/>
    </source>
</evidence>
<organism evidence="14 15">
    <name type="scientific">Sinisalibacter lacisalsi</name>
    <dbReference type="NCBI Taxonomy" id="1526570"/>
    <lineage>
        <taxon>Bacteria</taxon>
        <taxon>Pseudomonadati</taxon>
        <taxon>Pseudomonadota</taxon>
        <taxon>Alphaproteobacteria</taxon>
        <taxon>Rhodobacterales</taxon>
        <taxon>Roseobacteraceae</taxon>
        <taxon>Sinisalibacter</taxon>
    </lineage>
</organism>
<comment type="similarity">
    <text evidence="2 12">Belongs to the SecG family.</text>
</comment>
<evidence type="ECO:0000256" key="4">
    <source>
        <dbReference type="ARBA" id="ARBA00022448"/>
    </source>
</evidence>
<proteinExistence type="inferred from homology"/>
<evidence type="ECO:0000256" key="12">
    <source>
        <dbReference type="RuleBase" id="RU365087"/>
    </source>
</evidence>
<gene>
    <name evidence="14" type="ORF">GCM10011358_29390</name>
</gene>
<accession>A0ABQ1QVR2</accession>
<evidence type="ECO:0000256" key="8">
    <source>
        <dbReference type="ARBA" id="ARBA00022989"/>
    </source>
</evidence>
<keyword evidence="7 12" id="KW-0653">Protein transport</keyword>
<keyword evidence="9 12" id="KW-0811">Translocation</keyword>
<dbReference type="Proteomes" id="UP000617355">
    <property type="component" value="Unassembled WGS sequence"/>
</dbReference>
<keyword evidence="15" id="KW-1185">Reference proteome</keyword>
<dbReference type="EMBL" id="BMGI01000005">
    <property type="protein sequence ID" value="GGD43722.1"/>
    <property type="molecule type" value="Genomic_DNA"/>
</dbReference>
<evidence type="ECO:0000256" key="11">
    <source>
        <dbReference type="ARBA" id="ARBA00025182"/>
    </source>
</evidence>
<keyword evidence="8 12" id="KW-1133">Transmembrane helix</keyword>
<evidence type="ECO:0000256" key="7">
    <source>
        <dbReference type="ARBA" id="ARBA00022927"/>
    </source>
</evidence>
<keyword evidence="4 12" id="KW-0813">Transport</keyword>
<comment type="caution">
    <text evidence="14">The sequence shown here is derived from an EMBL/GenBank/DDBJ whole genome shotgun (WGS) entry which is preliminary data.</text>
</comment>
<evidence type="ECO:0000256" key="13">
    <source>
        <dbReference type="SAM" id="MobiDB-lite"/>
    </source>
</evidence>
<comment type="function">
    <text evidence="11 12">Involved in protein export. Participates in an early event of protein translocation.</text>
</comment>